<dbReference type="EMBL" id="KQ435752">
    <property type="protein sequence ID" value="KOX76163.1"/>
    <property type="molecule type" value="Genomic_DNA"/>
</dbReference>
<organism evidence="1 2">
    <name type="scientific">Melipona quadrifasciata</name>
    <dbReference type="NCBI Taxonomy" id="166423"/>
    <lineage>
        <taxon>Eukaryota</taxon>
        <taxon>Metazoa</taxon>
        <taxon>Ecdysozoa</taxon>
        <taxon>Arthropoda</taxon>
        <taxon>Hexapoda</taxon>
        <taxon>Insecta</taxon>
        <taxon>Pterygota</taxon>
        <taxon>Neoptera</taxon>
        <taxon>Endopterygota</taxon>
        <taxon>Hymenoptera</taxon>
        <taxon>Apocrita</taxon>
        <taxon>Aculeata</taxon>
        <taxon>Apoidea</taxon>
        <taxon>Anthophila</taxon>
        <taxon>Apidae</taxon>
        <taxon>Melipona</taxon>
    </lineage>
</organism>
<proteinExistence type="predicted"/>
<dbReference type="AlphaFoldDB" id="A0A0M9A562"/>
<dbReference type="Proteomes" id="UP000053105">
    <property type="component" value="Unassembled WGS sequence"/>
</dbReference>
<reference evidence="1 2" key="1">
    <citation type="submission" date="2015-07" db="EMBL/GenBank/DDBJ databases">
        <title>The genome of Melipona quadrifasciata.</title>
        <authorList>
            <person name="Pan H."/>
            <person name="Kapheim K."/>
        </authorList>
    </citation>
    <scope>NUCLEOTIDE SEQUENCE [LARGE SCALE GENOMIC DNA]</scope>
    <source>
        <strain evidence="1">0111107301</strain>
        <tissue evidence="1">Whole body</tissue>
    </source>
</reference>
<keyword evidence="2" id="KW-1185">Reference proteome</keyword>
<accession>A0A0M9A562</accession>
<protein>
    <submittedName>
        <fullName evidence="1">Uncharacterized protein</fullName>
    </submittedName>
</protein>
<evidence type="ECO:0000313" key="1">
    <source>
        <dbReference type="EMBL" id="KOX76163.1"/>
    </source>
</evidence>
<gene>
    <name evidence="1" type="ORF">WN51_11903</name>
</gene>
<evidence type="ECO:0000313" key="2">
    <source>
        <dbReference type="Proteomes" id="UP000053105"/>
    </source>
</evidence>
<sequence>MNDHVIWFGYTLNTTTNGDMCDKMRFDIHGVPFVCFIYKYEFWGSIVWTVSEIKGEWGKGQRAQVRQTCYSPLQRRFYTEADPVTRPTGFASPQLYTQWQCRIAGN</sequence>
<name>A0A0M9A562_9HYME</name>